<evidence type="ECO:0000313" key="4">
    <source>
        <dbReference type="Proteomes" id="UP000265692"/>
    </source>
</evidence>
<dbReference type="SUPFAM" id="SSF53300">
    <property type="entry name" value="vWA-like"/>
    <property type="match status" value="1"/>
</dbReference>
<evidence type="ECO:0000313" key="3">
    <source>
        <dbReference type="EMBL" id="RHW40189.1"/>
    </source>
</evidence>
<dbReference type="SMART" id="SM00327">
    <property type="entry name" value="VWA"/>
    <property type="match status" value="1"/>
</dbReference>
<accession>A0A396SLE4</accession>
<evidence type="ECO:0000259" key="2">
    <source>
        <dbReference type="PROSITE" id="PS50234"/>
    </source>
</evidence>
<dbReference type="Gene3D" id="3.40.50.410">
    <property type="entry name" value="von Willebrand factor, type A domain"/>
    <property type="match status" value="1"/>
</dbReference>
<dbReference type="PROSITE" id="PS50234">
    <property type="entry name" value="VWFA"/>
    <property type="match status" value="1"/>
</dbReference>
<dbReference type="InterPro" id="IPR002035">
    <property type="entry name" value="VWF_A"/>
</dbReference>
<dbReference type="InterPro" id="IPR036465">
    <property type="entry name" value="vWFA_dom_sf"/>
</dbReference>
<evidence type="ECO:0000256" key="1">
    <source>
        <dbReference type="SAM" id="MobiDB-lite"/>
    </source>
</evidence>
<dbReference type="Pfam" id="PF00092">
    <property type="entry name" value="VWA"/>
    <property type="match status" value="1"/>
</dbReference>
<reference evidence="3 4" key="1">
    <citation type="submission" date="2018-08" db="EMBL/GenBank/DDBJ databases">
        <title>Lysinibacillus sp. YLB-03 draft genome sequence.</title>
        <authorList>
            <person name="Yu L."/>
        </authorList>
    </citation>
    <scope>NUCLEOTIDE SEQUENCE [LARGE SCALE GENOMIC DNA]</scope>
    <source>
        <strain evidence="3 4">YLB-03</strain>
    </source>
</reference>
<protein>
    <submittedName>
        <fullName evidence="3">VWA domain-containing protein</fullName>
    </submittedName>
</protein>
<organism evidence="3 4">
    <name type="scientific">Ureibacillus yapensis</name>
    <dbReference type="NCBI Taxonomy" id="2304605"/>
    <lineage>
        <taxon>Bacteria</taxon>
        <taxon>Bacillati</taxon>
        <taxon>Bacillota</taxon>
        <taxon>Bacilli</taxon>
        <taxon>Bacillales</taxon>
        <taxon>Caryophanaceae</taxon>
        <taxon>Ureibacillus</taxon>
    </lineage>
</organism>
<gene>
    <name evidence="3" type="ORF">D1B33_03430</name>
</gene>
<sequence length="445" mass="50181">MAFLVGCSQEDADKEEVTAQTENPSEEISEEKEAADDVIVGPPLPTSLEELEDLPKGHTEYLNTLEDEGKQATDELTKNLPDISGNPTTEELDRYYEAILSVFQEDYEGPGDLIEQLKYQAIGDPDIEDPRYQFKENMNVTIILDASGSMANPEGSGTRMDAAKNAINEFVKALPEEANVGLRIYGHEGTGKVGDQALSCKSSELIYPISPYDEAAFNEALKKATPAGWTPIGYALNEAQKDLAAFKGDKNTNIIYLVSDGISTCEDDPIEAAKTLYDSDITPIVNVIGFNVDQEAQKQLQEIADVTEGSYENVTDAQGLEEELRKANDIAFKWKQWKTREEGSINLQQTDNYLDIFVYHSQQYGKWVNERQNIGFTLTYLYQQRDKMSKESHDYLKEKNREYHDWIEQEYDKLRDELEGINDLNHAEAIKQLEEKYLSNTADTP</sequence>
<comment type="caution">
    <text evidence="3">The sequence shown here is derived from an EMBL/GenBank/DDBJ whole genome shotgun (WGS) entry which is preliminary data.</text>
</comment>
<proteinExistence type="predicted"/>
<dbReference type="AlphaFoldDB" id="A0A396SLE4"/>
<keyword evidence="4" id="KW-1185">Reference proteome</keyword>
<dbReference type="EMBL" id="QWEI01000001">
    <property type="protein sequence ID" value="RHW40189.1"/>
    <property type="molecule type" value="Genomic_DNA"/>
</dbReference>
<name>A0A396SLE4_9BACL</name>
<feature type="compositionally biased region" description="Acidic residues" evidence="1">
    <location>
        <begin position="24"/>
        <end position="36"/>
    </location>
</feature>
<dbReference type="Proteomes" id="UP000265692">
    <property type="component" value="Unassembled WGS sequence"/>
</dbReference>
<dbReference type="OrthoDB" id="9783818at2"/>
<feature type="domain" description="VWFA" evidence="2">
    <location>
        <begin position="139"/>
        <end position="330"/>
    </location>
</feature>
<feature type="region of interest" description="Disordered" evidence="1">
    <location>
        <begin position="1"/>
        <end position="44"/>
    </location>
</feature>